<evidence type="ECO:0000256" key="1">
    <source>
        <dbReference type="SAM" id="SignalP"/>
    </source>
</evidence>
<evidence type="ECO:0000313" key="3">
    <source>
        <dbReference type="EMBL" id="CEM15231.1"/>
    </source>
</evidence>
<reference evidence="3 4" key="1">
    <citation type="submission" date="2014-11" db="EMBL/GenBank/DDBJ databases">
        <authorList>
            <person name="Zhu J."/>
            <person name="Qi W."/>
            <person name="Song R."/>
        </authorList>
    </citation>
    <scope>NUCLEOTIDE SEQUENCE [LARGE SCALE GENOMIC DNA]</scope>
</reference>
<dbReference type="PANTHER" id="PTHR45672">
    <property type="entry name" value="PROTEIN DISULFIDE-ISOMERASE C17H9.14C-RELATED"/>
    <property type="match status" value="1"/>
</dbReference>
<dbReference type="EMBL" id="CDMY01000466">
    <property type="protein sequence ID" value="CEM15231.1"/>
    <property type="molecule type" value="Genomic_DNA"/>
</dbReference>
<dbReference type="SUPFAM" id="SSF52833">
    <property type="entry name" value="Thioredoxin-like"/>
    <property type="match status" value="1"/>
</dbReference>
<dbReference type="InterPro" id="IPR051063">
    <property type="entry name" value="PDI"/>
</dbReference>
<keyword evidence="1" id="KW-0732">Signal</keyword>
<dbReference type="VEuPathDB" id="CryptoDB:Vbra_15734"/>
<dbReference type="InterPro" id="IPR036249">
    <property type="entry name" value="Thioredoxin-like_sf"/>
</dbReference>
<dbReference type="PhylomeDB" id="A0A0G4FMD4"/>
<dbReference type="CDD" id="cd02961">
    <property type="entry name" value="PDI_a_family"/>
    <property type="match status" value="1"/>
</dbReference>
<dbReference type="PANTHER" id="PTHR45672:SF11">
    <property type="entry name" value="PROTEIN DISULFIDE-ISOMERASE C17H9.14C"/>
    <property type="match status" value="1"/>
</dbReference>
<dbReference type="Pfam" id="PF00085">
    <property type="entry name" value="Thioredoxin"/>
    <property type="match status" value="1"/>
</dbReference>
<dbReference type="PROSITE" id="PS51352">
    <property type="entry name" value="THIOREDOXIN_2"/>
    <property type="match status" value="1"/>
</dbReference>
<dbReference type="STRING" id="1169540.A0A0G4FMD4"/>
<keyword evidence="4" id="KW-1185">Reference proteome</keyword>
<feature type="chain" id="PRO_5005189479" description="Thioredoxin domain-containing protein" evidence="1">
    <location>
        <begin position="29"/>
        <end position="189"/>
    </location>
</feature>
<feature type="domain" description="Thioredoxin" evidence="2">
    <location>
        <begin position="8"/>
        <end position="148"/>
    </location>
</feature>
<sequence>MPAMQPRLLINLAVPLLLLSGYPASVSGQVGNATVTAEVLNVTGGAEFDEIIKGNRYVMVMFYAPWCGWSQRTLPAMDTAAANLTSHEPPVKFIKVDCEADGNPDVCDRYALPGYPSLRLFIKGKTPATFDGYHPADEIIEFITNTTAADQAGETLETNGEVDDVNLRRMTPRGQRFHLRRADNVAAPF</sequence>
<dbReference type="Proteomes" id="UP000041254">
    <property type="component" value="Unassembled WGS sequence"/>
</dbReference>
<dbReference type="InParanoid" id="A0A0G4FMD4"/>
<dbReference type="InterPro" id="IPR013766">
    <property type="entry name" value="Thioredoxin_domain"/>
</dbReference>
<dbReference type="AlphaFoldDB" id="A0A0G4FMD4"/>
<dbReference type="GO" id="GO:0005783">
    <property type="term" value="C:endoplasmic reticulum"/>
    <property type="evidence" value="ECO:0007669"/>
    <property type="project" value="TreeGrafter"/>
</dbReference>
<dbReference type="OrthoDB" id="2121326at2759"/>
<dbReference type="GO" id="GO:0006457">
    <property type="term" value="P:protein folding"/>
    <property type="evidence" value="ECO:0007669"/>
    <property type="project" value="TreeGrafter"/>
</dbReference>
<organism evidence="3 4">
    <name type="scientific">Vitrella brassicaformis (strain CCMP3155)</name>
    <dbReference type="NCBI Taxonomy" id="1169540"/>
    <lineage>
        <taxon>Eukaryota</taxon>
        <taxon>Sar</taxon>
        <taxon>Alveolata</taxon>
        <taxon>Colpodellida</taxon>
        <taxon>Vitrellaceae</taxon>
        <taxon>Vitrella</taxon>
    </lineage>
</organism>
<feature type="signal peptide" evidence="1">
    <location>
        <begin position="1"/>
        <end position="28"/>
    </location>
</feature>
<dbReference type="GO" id="GO:0003756">
    <property type="term" value="F:protein disulfide isomerase activity"/>
    <property type="evidence" value="ECO:0007669"/>
    <property type="project" value="TreeGrafter"/>
</dbReference>
<protein>
    <recommendedName>
        <fullName evidence="2">Thioredoxin domain-containing protein</fullName>
    </recommendedName>
</protein>
<accession>A0A0G4FMD4</accession>
<proteinExistence type="predicted"/>
<name>A0A0G4FMD4_VITBC</name>
<gene>
    <name evidence="3" type="ORF">Vbra_15734</name>
</gene>
<dbReference type="Gene3D" id="3.40.30.10">
    <property type="entry name" value="Glutaredoxin"/>
    <property type="match status" value="1"/>
</dbReference>
<evidence type="ECO:0000259" key="2">
    <source>
        <dbReference type="PROSITE" id="PS51352"/>
    </source>
</evidence>
<evidence type="ECO:0000313" key="4">
    <source>
        <dbReference type="Proteomes" id="UP000041254"/>
    </source>
</evidence>